<feature type="non-terminal residue" evidence="2">
    <location>
        <position position="1"/>
    </location>
</feature>
<name>A0ABN9APP2_9NEOB</name>
<proteinExistence type="predicted"/>
<dbReference type="Proteomes" id="UP001162483">
    <property type="component" value="Unassembled WGS sequence"/>
</dbReference>
<protein>
    <submittedName>
        <fullName evidence="2">Uncharacterized protein</fullName>
    </submittedName>
</protein>
<evidence type="ECO:0000256" key="1">
    <source>
        <dbReference type="SAM" id="MobiDB-lite"/>
    </source>
</evidence>
<gene>
    <name evidence="2" type="ORF">SPARVUS_LOCUS1310746</name>
</gene>
<comment type="caution">
    <text evidence="2">The sequence shown here is derived from an EMBL/GenBank/DDBJ whole genome shotgun (WGS) entry which is preliminary data.</text>
</comment>
<evidence type="ECO:0000313" key="2">
    <source>
        <dbReference type="EMBL" id="CAI9537948.1"/>
    </source>
</evidence>
<keyword evidence="3" id="KW-1185">Reference proteome</keyword>
<reference evidence="2" key="1">
    <citation type="submission" date="2023-05" db="EMBL/GenBank/DDBJ databases">
        <authorList>
            <person name="Stuckert A."/>
        </authorList>
    </citation>
    <scope>NUCLEOTIDE SEQUENCE</scope>
</reference>
<accession>A0ABN9APP2</accession>
<organism evidence="2 3">
    <name type="scientific">Staurois parvus</name>
    <dbReference type="NCBI Taxonomy" id="386267"/>
    <lineage>
        <taxon>Eukaryota</taxon>
        <taxon>Metazoa</taxon>
        <taxon>Chordata</taxon>
        <taxon>Craniata</taxon>
        <taxon>Vertebrata</taxon>
        <taxon>Euteleostomi</taxon>
        <taxon>Amphibia</taxon>
        <taxon>Batrachia</taxon>
        <taxon>Anura</taxon>
        <taxon>Neobatrachia</taxon>
        <taxon>Ranoidea</taxon>
        <taxon>Ranidae</taxon>
        <taxon>Staurois</taxon>
    </lineage>
</organism>
<evidence type="ECO:0000313" key="3">
    <source>
        <dbReference type="Proteomes" id="UP001162483"/>
    </source>
</evidence>
<feature type="region of interest" description="Disordered" evidence="1">
    <location>
        <begin position="1"/>
        <end position="20"/>
    </location>
</feature>
<dbReference type="EMBL" id="CATNWA010000743">
    <property type="protein sequence ID" value="CAI9537948.1"/>
    <property type="molecule type" value="Genomic_DNA"/>
</dbReference>
<sequence length="84" mass="9237">SPGYSRRFPTGTQRSSGKADRGETYYAALYICTTEKYKIAYLPSKTPQSSVKQHTVNPLITPVVNPFLPSVISTVSVLFISADH</sequence>